<gene>
    <name evidence="2" type="ORF">STCU_11062</name>
</gene>
<keyword evidence="3" id="KW-1185">Reference proteome</keyword>
<feature type="region of interest" description="Disordered" evidence="1">
    <location>
        <begin position="120"/>
        <end position="152"/>
    </location>
</feature>
<proteinExistence type="predicted"/>
<dbReference type="EMBL" id="ATMH01010958">
    <property type="protein sequence ID" value="EPY16678.1"/>
    <property type="molecule type" value="Genomic_DNA"/>
</dbReference>
<evidence type="ECO:0000313" key="3">
    <source>
        <dbReference type="Proteomes" id="UP000015354"/>
    </source>
</evidence>
<comment type="caution">
    <text evidence="2">The sequence shown here is derived from an EMBL/GenBank/DDBJ whole genome shotgun (WGS) entry which is preliminary data.</text>
</comment>
<name>S9TK04_9TRYP</name>
<evidence type="ECO:0000256" key="1">
    <source>
        <dbReference type="SAM" id="MobiDB-lite"/>
    </source>
</evidence>
<organism evidence="2 3">
    <name type="scientific">Strigomonas culicis</name>
    <dbReference type="NCBI Taxonomy" id="28005"/>
    <lineage>
        <taxon>Eukaryota</taxon>
        <taxon>Discoba</taxon>
        <taxon>Euglenozoa</taxon>
        <taxon>Kinetoplastea</taxon>
        <taxon>Metakinetoplastina</taxon>
        <taxon>Trypanosomatida</taxon>
        <taxon>Trypanosomatidae</taxon>
        <taxon>Strigomonadinae</taxon>
        <taxon>Strigomonas</taxon>
    </lineage>
</organism>
<sequence>MDDWRRYRSLRQHVCRYMVVAQRYQAHKRFLKTQTHGTASPAPAGLQSDAYVQFLATLQAQLLYPHPLDDGGASLAWVPAWIAAAENALYDPGTVPGNDTSATPYEHLFATFDGHMMRTGDATDDVEKHCSSPSTSASEEDDDTTASATSGELKETCAALDAYFEEDRERFVKPPHARAEATQSVAPVPREQGALNPLLFGWIKQIASERT</sequence>
<reference evidence="2 3" key="1">
    <citation type="journal article" date="2013" name="PLoS ONE">
        <title>Predicting the Proteins of Angomonas deanei, Strigomonas culicis and Their Respective Endosymbionts Reveals New Aspects of the Trypanosomatidae Family.</title>
        <authorList>
            <person name="Motta M.C."/>
            <person name="Martins A.C."/>
            <person name="de Souza S.S."/>
            <person name="Catta-Preta C.M."/>
            <person name="Silva R."/>
            <person name="Klein C.C."/>
            <person name="de Almeida L.G."/>
            <person name="de Lima Cunha O."/>
            <person name="Ciapina L.P."/>
            <person name="Brocchi M."/>
            <person name="Colabardini A.C."/>
            <person name="de Araujo Lima B."/>
            <person name="Machado C.R."/>
            <person name="de Almeida Soares C.M."/>
            <person name="Probst C.M."/>
            <person name="de Menezes C.B."/>
            <person name="Thompson C.E."/>
            <person name="Bartholomeu D.C."/>
            <person name="Gradia D.F."/>
            <person name="Pavoni D.P."/>
            <person name="Grisard E.C."/>
            <person name="Fantinatti-Garboggini F."/>
            <person name="Marchini F.K."/>
            <person name="Rodrigues-Luiz G.F."/>
            <person name="Wagner G."/>
            <person name="Goldman G.H."/>
            <person name="Fietto J.L."/>
            <person name="Elias M.C."/>
            <person name="Goldman M.H."/>
            <person name="Sagot M.F."/>
            <person name="Pereira M."/>
            <person name="Stoco P.H."/>
            <person name="de Mendonca-Neto R.P."/>
            <person name="Teixeira S.M."/>
            <person name="Maciel T.E."/>
            <person name="de Oliveira Mendes T.A."/>
            <person name="Urmenyi T.P."/>
            <person name="de Souza W."/>
            <person name="Schenkman S."/>
            <person name="de Vasconcelos A.T."/>
        </authorList>
    </citation>
    <scope>NUCLEOTIDE SEQUENCE [LARGE SCALE GENOMIC DNA]</scope>
</reference>
<dbReference type="AlphaFoldDB" id="S9TK04"/>
<protein>
    <submittedName>
        <fullName evidence="2">Uncharacterized protein</fullName>
    </submittedName>
</protein>
<evidence type="ECO:0000313" key="2">
    <source>
        <dbReference type="EMBL" id="EPY16678.1"/>
    </source>
</evidence>
<dbReference type="Proteomes" id="UP000015354">
    <property type="component" value="Unassembled WGS sequence"/>
</dbReference>
<accession>S9TK04</accession>